<protein>
    <submittedName>
        <fullName evidence="1">Uncharacterized protein</fullName>
    </submittedName>
</protein>
<evidence type="ECO:0000313" key="2">
    <source>
        <dbReference type="Proteomes" id="UP000654123"/>
    </source>
</evidence>
<dbReference type="AlphaFoldDB" id="A0A918AVD4"/>
<reference evidence="1" key="2">
    <citation type="submission" date="2020-09" db="EMBL/GenBank/DDBJ databases">
        <authorList>
            <person name="Sun Q."/>
            <person name="Ohkuma M."/>
        </authorList>
    </citation>
    <scope>NUCLEOTIDE SEQUENCE</scope>
    <source>
        <strain evidence="1">JCM 4335</strain>
    </source>
</reference>
<sequence length="94" mass="10030">MACGSRSASGAEVTAVPFVSWSEAPFCVWSPHAVSSMAPATAVAATAAVRDDRSVRVFAAVERRVVLAVMVGFLRRVKGMPMGRARTFECRDLV</sequence>
<dbReference type="Proteomes" id="UP000654123">
    <property type="component" value="Unassembled WGS sequence"/>
</dbReference>
<proteinExistence type="predicted"/>
<dbReference type="EMBL" id="BMSV01000001">
    <property type="protein sequence ID" value="GGP88030.1"/>
    <property type="molecule type" value="Genomic_DNA"/>
</dbReference>
<name>A0A918AVD4_9ACTN</name>
<evidence type="ECO:0000313" key="1">
    <source>
        <dbReference type="EMBL" id="GGP88030.1"/>
    </source>
</evidence>
<organism evidence="1 2">
    <name type="scientific">Streptomyces roseolilacinus</name>
    <dbReference type="NCBI Taxonomy" id="66904"/>
    <lineage>
        <taxon>Bacteria</taxon>
        <taxon>Bacillati</taxon>
        <taxon>Actinomycetota</taxon>
        <taxon>Actinomycetes</taxon>
        <taxon>Kitasatosporales</taxon>
        <taxon>Streptomycetaceae</taxon>
        <taxon>Streptomyces</taxon>
    </lineage>
</organism>
<gene>
    <name evidence="1" type="ORF">GCM10010249_01750</name>
</gene>
<keyword evidence="2" id="KW-1185">Reference proteome</keyword>
<reference evidence="1" key="1">
    <citation type="journal article" date="2014" name="Int. J. Syst. Evol. Microbiol.">
        <title>Complete genome sequence of Corynebacterium casei LMG S-19264T (=DSM 44701T), isolated from a smear-ripened cheese.</title>
        <authorList>
            <consortium name="US DOE Joint Genome Institute (JGI-PGF)"/>
            <person name="Walter F."/>
            <person name="Albersmeier A."/>
            <person name="Kalinowski J."/>
            <person name="Ruckert C."/>
        </authorList>
    </citation>
    <scope>NUCLEOTIDE SEQUENCE</scope>
    <source>
        <strain evidence="1">JCM 4335</strain>
    </source>
</reference>
<accession>A0A918AVD4</accession>
<comment type="caution">
    <text evidence="1">The sequence shown here is derived from an EMBL/GenBank/DDBJ whole genome shotgun (WGS) entry which is preliminary data.</text>
</comment>